<dbReference type="Pfam" id="PF02562">
    <property type="entry name" value="PhoH"/>
    <property type="match status" value="1"/>
</dbReference>
<dbReference type="KEGG" id="chya:V22_02430"/>
<evidence type="ECO:0000256" key="2">
    <source>
        <dbReference type="ARBA" id="ARBA00022741"/>
    </source>
</evidence>
<dbReference type="Pfam" id="PF13638">
    <property type="entry name" value="PIN_4"/>
    <property type="match status" value="1"/>
</dbReference>
<proteinExistence type="inferred from homology"/>
<dbReference type="PANTHER" id="PTHR30473:SF2">
    <property type="entry name" value="PIN DOMAIN-CONTAINING PROTEIN"/>
    <property type="match status" value="1"/>
</dbReference>
<reference evidence="6 7" key="1">
    <citation type="submission" date="2019-02" db="EMBL/GenBank/DDBJ databases">
        <title>Deep-cultivation of Planctomycetes and their phenomic and genomic characterization uncovers novel biology.</title>
        <authorList>
            <person name="Wiegand S."/>
            <person name="Jogler M."/>
            <person name="Boedeker C."/>
            <person name="Pinto D."/>
            <person name="Vollmers J."/>
            <person name="Rivas-Marin E."/>
            <person name="Kohn T."/>
            <person name="Peeters S.H."/>
            <person name="Heuer A."/>
            <person name="Rast P."/>
            <person name="Oberbeckmann S."/>
            <person name="Bunk B."/>
            <person name="Jeske O."/>
            <person name="Meyerdierks A."/>
            <person name="Storesund J.E."/>
            <person name="Kallscheuer N."/>
            <person name="Luecker S."/>
            <person name="Lage O.M."/>
            <person name="Pohl T."/>
            <person name="Merkel B.J."/>
            <person name="Hornburger P."/>
            <person name="Mueller R.-W."/>
            <person name="Bruemmer F."/>
            <person name="Labrenz M."/>
            <person name="Spormann A.M."/>
            <person name="Op den Camp H."/>
            <person name="Overmann J."/>
            <person name="Amann R."/>
            <person name="Jetten M.S.M."/>
            <person name="Mascher T."/>
            <person name="Medema M.H."/>
            <person name="Devos D.P."/>
            <person name="Kaster A.-K."/>
            <person name="Ovreas L."/>
            <person name="Rohde M."/>
            <person name="Galperin M.Y."/>
            <person name="Jogler C."/>
        </authorList>
    </citation>
    <scope>NUCLEOTIDE SEQUENCE [LARGE SCALE GENOMIC DNA]</scope>
    <source>
        <strain evidence="6 7">V22</strain>
    </source>
</reference>
<dbReference type="GO" id="GO:0005829">
    <property type="term" value="C:cytosol"/>
    <property type="evidence" value="ECO:0007669"/>
    <property type="project" value="TreeGrafter"/>
</dbReference>
<dbReference type="Gene3D" id="3.40.50.300">
    <property type="entry name" value="P-loop containing nucleotide triphosphate hydrolases"/>
    <property type="match status" value="1"/>
</dbReference>
<accession>A0A517T3U3</accession>
<comment type="similarity">
    <text evidence="1">Belongs to the PhoH family.</text>
</comment>
<evidence type="ECO:0000256" key="1">
    <source>
        <dbReference type="ARBA" id="ARBA00010393"/>
    </source>
</evidence>
<dbReference type="OrthoDB" id="9773137at2"/>
<gene>
    <name evidence="6" type="primary">ybeZ_1</name>
    <name evidence="6" type="ORF">V22_02430</name>
</gene>
<dbReference type="GO" id="GO:0005524">
    <property type="term" value="F:ATP binding"/>
    <property type="evidence" value="ECO:0007669"/>
    <property type="project" value="UniProtKB-KW"/>
</dbReference>
<dbReference type="Gene3D" id="3.40.50.1010">
    <property type="entry name" value="5'-nuclease"/>
    <property type="match status" value="1"/>
</dbReference>
<evidence type="ECO:0000256" key="3">
    <source>
        <dbReference type="ARBA" id="ARBA00022840"/>
    </source>
</evidence>
<keyword evidence="3" id="KW-0067">ATP-binding</keyword>
<dbReference type="InterPro" id="IPR002716">
    <property type="entry name" value="PIN_dom"/>
</dbReference>
<dbReference type="InterPro" id="IPR027417">
    <property type="entry name" value="P-loop_NTPase"/>
</dbReference>
<dbReference type="PANTHER" id="PTHR30473">
    <property type="entry name" value="PROTEIN PHOH"/>
    <property type="match status" value="1"/>
</dbReference>
<organism evidence="6 7">
    <name type="scientific">Calycomorphotria hydatis</name>
    <dbReference type="NCBI Taxonomy" id="2528027"/>
    <lineage>
        <taxon>Bacteria</taxon>
        <taxon>Pseudomonadati</taxon>
        <taxon>Planctomycetota</taxon>
        <taxon>Planctomycetia</taxon>
        <taxon>Planctomycetales</taxon>
        <taxon>Planctomycetaceae</taxon>
        <taxon>Calycomorphotria</taxon>
    </lineage>
</organism>
<dbReference type="SUPFAM" id="SSF88723">
    <property type="entry name" value="PIN domain-like"/>
    <property type="match status" value="1"/>
</dbReference>
<evidence type="ECO:0000259" key="5">
    <source>
        <dbReference type="SMART" id="SM00670"/>
    </source>
</evidence>
<dbReference type="SUPFAM" id="SSF52540">
    <property type="entry name" value="P-loop containing nucleoside triphosphate hydrolases"/>
    <property type="match status" value="1"/>
</dbReference>
<keyword evidence="2" id="KW-0547">Nucleotide-binding</keyword>
<dbReference type="AlphaFoldDB" id="A0A517T3U3"/>
<evidence type="ECO:0000313" key="7">
    <source>
        <dbReference type="Proteomes" id="UP000319976"/>
    </source>
</evidence>
<dbReference type="InterPro" id="IPR003714">
    <property type="entry name" value="PhoH"/>
</dbReference>
<dbReference type="CDD" id="cd09883">
    <property type="entry name" value="PIN_VapC_PhoHL-ATPase"/>
    <property type="match status" value="1"/>
</dbReference>
<feature type="domain" description="PIN" evidence="5">
    <location>
        <begin position="12"/>
        <end position="143"/>
    </location>
</feature>
<dbReference type="Proteomes" id="UP000319976">
    <property type="component" value="Chromosome"/>
</dbReference>
<dbReference type="SMART" id="SM00670">
    <property type="entry name" value="PINc"/>
    <property type="match status" value="1"/>
</dbReference>
<sequence>MIETVTGVNVRKTFVLDTNVILHDSQCIRNFAEHDVAIPITVLEELDRFKKGSEDIHFHARQFLRAIDELTGDLLSPQGASLGEDLGNIRVVIGGEFKQELAAAFVGDSPDHRILNTALSIKKHESEHARMTILVTKDTNLRMKAKSFGLISQDYENDKVESFDALYMGKRMVQDLPHDLIGRFYQDETRYRIAKHELYDLRPELDAPVANENFILRNGSTSALATYNREEDLFKRAEKISAYGITPRNAEQIFALNALLDDNIQLVTLAGKAGSGKTLIALAGALESRSRYRQILLARPVVPLSNRDLGYLPGDVNDKLDPYMQPLYDNMNVIRHAVGEDSEDGKRINLMKETGKIEISPLAYIRGRSLSRIFFIVDEAQNLTPHEVKTIITRAGEGTKIIFTGDIHQIDHPYLDSLSNGLSYLINRMKDQPLYAHVTLEKGERSELAELASDLL</sequence>
<dbReference type="FunFam" id="3.40.50.300:FF:000013">
    <property type="entry name" value="PhoH family ATPase"/>
    <property type="match status" value="1"/>
</dbReference>
<comment type="similarity">
    <text evidence="4">In the N-terminal section; belongs to the PINc/VapC protein family.</text>
</comment>
<dbReference type="InterPro" id="IPR029060">
    <property type="entry name" value="PIN-like_dom_sf"/>
</dbReference>
<evidence type="ECO:0000313" key="6">
    <source>
        <dbReference type="EMBL" id="QDT63044.1"/>
    </source>
</evidence>
<keyword evidence="7" id="KW-1185">Reference proteome</keyword>
<dbReference type="InterPro" id="IPR051451">
    <property type="entry name" value="PhoH2-like"/>
</dbReference>
<protein>
    <submittedName>
        <fullName evidence="6">PhoH-like protein</fullName>
    </submittedName>
</protein>
<dbReference type="EMBL" id="CP036316">
    <property type="protein sequence ID" value="QDT63044.1"/>
    <property type="molecule type" value="Genomic_DNA"/>
</dbReference>
<dbReference type="RefSeq" id="WP_145259046.1">
    <property type="nucleotide sequence ID" value="NZ_CP036316.1"/>
</dbReference>
<evidence type="ECO:0000256" key="4">
    <source>
        <dbReference type="ARBA" id="ARBA00046345"/>
    </source>
</evidence>
<name>A0A517T3U3_9PLAN</name>